<gene>
    <name evidence="9" type="ORF">GOB81_02245</name>
</gene>
<comment type="similarity">
    <text evidence="6">Belongs to the YccS/YhfK family.</text>
</comment>
<evidence type="ECO:0000256" key="5">
    <source>
        <dbReference type="ARBA" id="ARBA00023136"/>
    </source>
</evidence>
<feature type="transmembrane region" description="Helical" evidence="7">
    <location>
        <begin position="136"/>
        <end position="161"/>
    </location>
</feature>
<organism evidence="9 10">
    <name type="scientific">Acetobacter conturbans</name>
    <dbReference type="NCBI Taxonomy" id="1737472"/>
    <lineage>
        <taxon>Bacteria</taxon>
        <taxon>Pseudomonadati</taxon>
        <taxon>Pseudomonadota</taxon>
        <taxon>Alphaproteobacteria</taxon>
        <taxon>Acetobacterales</taxon>
        <taxon>Acetobacteraceae</taxon>
        <taxon>Acetobacter</taxon>
    </lineage>
</organism>
<feature type="transmembrane region" description="Helical" evidence="7">
    <location>
        <begin position="168"/>
        <end position="189"/>
    </location>
</feature>
<keyword evidence="3 7" id="KW-0812">Transmembrane</keyword>
<dbReference type="PANTHER" id="PTHR30509">
    <property type="entry name" value="P-HYDROXYBENZOIC ACID EFFLUX PUMP SUBUNIT-RELATED"/>
    <property type="match status" value="1"/>
</dbReference>
<evidence type="ECO:0000256" key="3">
    <source>
        <dbReference type="ARBA" id="ARBA00022692"/>
    </source>
</evidence>
<protein>
    <submittedName>
        <fullName evidence="9">FUSC family protein</fullName>
    </submittedName>
</protein>
<keyword evidence="5 7" id="KW-0472">Membrane</keyword>
<proteinExistence type="inferred from homology"/>
<feature type="transmembrane region" description="Helical" evidence="7">
    <location>
        <begin position="195"/>
        <end position="215"/>
    </location>
</feature>
<reference evidence="9 10" key="1">
    <citation type="journal article" date="2020" name="Int. J. Syst. Evol. Microbiol.">
        <title>Novel acetic acid bacteria from cider fermentations: Acetobacter conturbans sp. nov. and Acetobacter fallax sp. nov.</title>
        <authorList>
            <person name="Sombolestani A.S."/>
            <person name="Cleenwerck I."/>
            <person name="Cnockaert M."/>
            <person name="Borremans W."/>
            <person name="Wieme A.D."/>
            <person name="De Vuyst L."/>
            <person name="Vandamme P."/>
        </authorList>
    </citation>
    <scope>NUCLEOTIDE SEQUENCE [LARGE SCALE GENOMIC DNA]</scope>
    <source>
        <strain evidence="9 10">LMG 1627</strain>
    </source>
</reference>
<evidence type="ECO:0000256" key="6">
    <source>
        <dbReference type="ARBA" id="ARBA00043993"/>
    </source>
</evidence>
<evidence type="ECO:0000256" key="2">
    <source>
        <dbReference type="ARBA" id="ARBA00022475"/>
    </source>
</evidence>
<accession>A0ABX0JX94</accession>
<feature type="transmembrane region" description="Helical" evidence="7">
    <location>
        <begin position="470"/>
        <end position="492"/>
    </location>
</feature>
<evidence type="ECO:0000259" key="8">
    <source>
        <dbReference type="Pfam" id="PF13515"/>
    </source>
</evidence>
<name>A0ABX0JX94_9PROT</name>
<feature type="transmembrane region" description="Helical" evidence="7">
    <location>
        <begin position="412"/>
        <end position="434"/>
    </location>
</feature>
<dbReference type="Proteomes" id="UP000631653">
    <property type="component" value="Unassembled WGS sequence"/>
</dbReference>
<feature type="domain" description="Integral membrane bound transporter" evidence="8">
    <location>
        <begin position="427"/>
        <end position="549"/>
    </location>
</feature>
<sequence>MQVRKLASRLCSRYRYSPVFYIAFGPMKTSPILFRRRISRFFSQLPSGMMPAAITHWLGARAINIAPEQIAVREGLRAGVAVGTVMLLAWHLQAPIMAWAAFSAFWTCLVDPGGLIRLRLQTLMKFALSGTMITGLMAAASGLGIIPVFIALGVCIFICGLTRMRGPIATQISVLAAIVAVVAVCYPQSPEGAVHLAGMFVSGSIWAVLICVFAWPVDPYAPQKQACAAIFREQANMAGRLLNLNGAAPLDDEKLYHEISAYRRDIRRRIEQTRSMVETLSAGILTHRAHATLFPAVEAADRIFVAVMGFEHAAFSAPLTPVAHRTIELVSATLRHLAWELSRPQPRPESLKRQIEFLRTAGPQQGDLFARGAHLCADALTDLQAAWRKAPDQQTVWKNQATARRQPPAKALFVRHAARLSVAVLTAYAISLWLVLPYAYWAMMAVVVVIQPSVNVTLPRALERMAGSIAGGLLAALMGVALPMSAILLLIFPLAALTIALRSVNYTLCVMFMTQLFVLVTDLVSSTHGWDVALSRAENNIIGSLVGLAACLLLWPEKKAPPLPALITAAFDANIRYAALAARTDKATWSAIEQARRDAGTASTKAEILYQQTRLEGLRRSDYLKICGEILLLLRQLAGAANVWWLEHTDTASPLAAERAARYATFLQEPEMTSATGKSHDTKNLLGMQALLKSLSAETA</sequence>
<evidence type="ECO:0000313" key="9">
    <source>
        <dbReference type="EMBL" id="NHN87454.1"/>
    </source>
</evidence>
<feature type="transmembrane region" description="Helical" evidence="7">
    <location>
        <begin position="504"/>
        <end position="525"/>
    </location>
</feature>
<keyword evidence="10" id="KW-1185">Reference proteome</keyword>
<keyword evidence="4 7" id="KW-1133">Transmembrane helix</keyword>
<comment type="subcellular location">
    <subcellularLocation>
        <location evidence="1">Cell membrane</location>
        <topology evidence="1">Multi-pass membrane protein</topology>
    </subcellularLocation>
</comment>
<evidence type="ECO:0000256" key="1">
    <source>
        <dbReference type="ARBA" id="ARBA00004651"/>
    </source>
</evidence>
<dbReference type="EMBL" id="WOSY01000002">
    <property type="protein sequence ID" value="NHN87454.1"/>
    <property type="molecule type" value="Genomic_DNA"/>
</dbReference>
<evidence type="ECO:0000313" key="10">
    <source>
        <dbReference type="Proteomes" id="UP000631653"/>
    </source>
</evidence>
<dbReference type="Pfam" id="PF13515">
    <property type="entry name" value="FUSC_2"/>
    <property type="match status" value="1"/>
</dbReference>
<evidence type="ECO:0000256" key="4">
    <source>
        <dbReference type="ARBA" id="ARBA00022989"/>
    </source>
</evidence>
<dbReference type="PANTHER" id="PTHR30509:SF9">
    <property type="entry name" value="MULTIDRUG RESISTANCE PROTEIN MDTO"/>
    <property type="match status" value="1"/>
</dbReference>
<comment type="caution">
    <text evidence="9">The sequence shown here is derived from an EMBL/GenBank/DDBJ whole genome shotgun (WGS) entry which is preliminary data.</text>
</comment>
<dbReference type="InterPro" id="IPR049453">
    <property type="entry name" value="Memb_transporter_dom"/>
</dbReference>
<keyword evidence="2" id="KW-1003">Cell membrane</keyword>
<evidence type="ECO:0000256" key="7">
    <source>
        <dbReference type="SAM" id="Phobius"/>
    </source>
</evidence>